<feature type="signal peptide" evidence="4">
    <location>
        <begin position="1"/>
        <end position="23"/>
    </location>
</feature>
<dbReference type="InterPro" id="IPR000914">
    <property type="entry name" value="SBP_5_dom"/>
</dbReference>
<dbReference type="InterPro" id="IPR039424">
    <property type="entry name" value="SBP_5"/>
</dbReference>
<accession>A0ABS3WFG6</accession>
<comment type="similarity">
    <text evidence="1">Belongs to the bacterial solute-binding protein 5 family.</text>
</comment>
<reference evidence="6 7" key="1">
    <citation type="submission" date="2021-03" db="EMBL/GenBank/DDBJ databases">
        <title>Paenibacillus artemisicola MWE-103 whole genome sequence.</title>
        <authorList>
            <person name="Ham Y.J."/>
        </authorList>
    </citation>
    <scope>NUCLEOTIDE SEQUENCE [LARGE SCALE GENOMIC DNA]</scope>
    <source>
        <strain evidence="6 7">MWE-103</strain>
    </source>
</reference>
<keyword evidence="3 4" id="KW-0732">Signal</keyword>
<dbReference type="PANTHER" id="PTHR30290">
    <property type="entry name" value="PERIPLASMIC BINDING COMPONENT OF ABC TRANSPORTER"/>
    <property type="match status" value="1"/>
</dbReference>
<evidence type="ECO:0000313" key="7">
    <source>
        <dbReference type="Proteomes" id="UP000670947"/>
    </source>
</evidence>
<keyword evidence="7" id="KW-1185">Reference proteome</keyword>
<sequence>MRFKRLKLVLLPFVLVFTLVLNGCTQDNTKVFRDLGGWPKPPLFQGNPFASGGVGQAWQYTYEGLFQIVRSTDKIYNRLAESVEHNGNKTVIKIRPGVTWQDGKPFTSKDVKSYYLLNNGVEITKYLSSVGIVDDTTVVFEWQEPAPFMEMKNLFLAQDYQATIPYHLYGKYVDKADELLKQAKKTDDPDKKGPFGLEITDKLRKEIDKNWQDFLKAGPKMPVGTGPFIVKKVTASDMILEKNEKYWRAENIKFDRIFIKNPGSDSSGLALLKSGKIDTFPGTPPRDILENMLATNKDLVHYRMFDPATIGMVFNLDKPPFDNQKFRQAIVYALDRTKIREVGNYYGQEADVSMSGMPQSELSKWITPDNRETMTKFTYNPDKAGELLTELGWKKGDDGNWVDPSGKTPNFIIGVSGGWLQAVNSAQIAAEQMTKFGLPTKLLAVDGSVYYNNATKDKGAYHMSVDWVDVSWGFMFPWNSLRNFYWGNIGNMAHLPKYKDGPDKGKLNLKVPGPGGQVVDIEKTLNAMPYMQTDEERKEAIYKLAWITNENAYGVGFFQNTTGYFENVKTVKGWPREDEFEKYNRSLPVPTEPEDIDAVSEINFGFGGITYFVEGRLSPREQP</sequence>
<evidence type="ECO:0000256" key="3">
    <source>
        <dbReference type="ARBA" id="ARBA00022729"/>
    </source>
</evidence>
<evidence type="ECO:0000313" key="6">
    <source>
        <dbReference type="EMBL" id="MBO7747027.1"/>
    </source>
</evidence>
<feature type="chain" id="PRO_5046346492" evidence="4">
    <location>
        <begin position="24"/>
        <end position="623"/>
    </location>
</feature>
<evidence type="ECO:0000256" key="1">
    <source>
        <dbReference type="ARBA" id="ARBA00005695"/>
    </source>
</evidence>
<evidence type="ECO:0000256" key="2">
    <source>
        <dbReference type="ARBA" id="ARBA00022448"/>
    </source>
</evidence>
<name>A0ABS3WFG6_9BACL</name>
<feature type="domain" description="Solute-binding protein family 5" evidence="5">
    <location>
        <begin position="74"/>
        <end position="480"/>
    </location>
</feature>
<dbReference type="RefSeq" id="WP_208849762.1">
    <property type="nucleotide sequence ID" value="NZ_JAGGDJ010000026.1"/>
</dbReference>
<protein>
    <submittedName>
        <fullName evidence="6">ABC transporter substrate-binding protein</fullName>
    </submittedName>
</protein>
<evidence type="ECO:0000256" key="4">
    <source>
        <dbReference type="SAM" id="SignalP"/>
    </source>
</evidence>
<dbReference type="EMBL" id="JAGGDJ010000026">
    <property type="protein sequence ID" value="MBO7747027.1"/>
    <property type="molecule type" value="Genomic_DNA"/>
</dbReference>
<dbReference type="Pfam" id="PF00496">
    <property type="entry name" value="SBP_bac_5"/>
    <property type="match status" value="1"/>
</dbReference>
<dbReference type="Gene3D" id="3.40.190.10">
    <property type="entry name" value="Periplasmic binding protein-like II"/>
    <property type="match status" value="1"/>
</dbReference>
<gene>
    <name evidence="6" type="ORF">I8J29_22750</name>
</gene>
<organism evidence="6 7">
    <name type="scientific">Paenibacillus artemisiicola</name>
    <dbReference type="NCBI Taxonomy" id="1172618"/>
    <lineage>
        <taxon>Bacteria</taxon>
        <taxon>Bacillati</taxon>
        <taxon>Bacillota</taxon>
        <taxon>Bacilli</taxon>
        <taxon>Bacillales</taxon>
        <taxon>Paenibacillaceae</taxon>
        <taxon>Paenibacillus</taxon>
    </lineage>
</organism>
<dbReference type="CDD" id="cd08509">
    <property type="entry name" value="PBP2_TmCBP_oligosaccharides_like"/>
    <property type="match status" value="1"/>
</dbReference>
<comment type="caution">
    <text evidence="6">The sequence shown here is derived from an EMBL/GenBank/DDBJ whole genome shotgun (WGS) entry which is preliminary data.</text>
</comment>
<evidence type="ECO:0000259" key="5">
    <source>
        <dbReference type="Pfam" id="PF00496"/>
    </source>
</evidence>
<dbReference type="PANTHER" id="PTHR30290:SF9">
    <property type="entry name" value="OLIGOPEPTIDE-BINDING PROTEIN APPA"/>
    <property type="match status" value="1"/>
</dbReference>
<keyword evidence="2" id="KW-0813">Transport</keyword>
<proteinExistence type="inferred from homology"/>
<dbReference type="SUPFAM" id="SSF53850">
    <property type="entry name" value="Periplasmic binding protein-like II"/>
    <property type="match status" value="1"/>
</dbReference>
<dbReference type="Proteomes" id="UP000670947">
    <property type="component" value="Unassembled WGS sequence"/>
</dbReference>
<dbReference type="Gene3D" id="3.10.105.10">
    <property type="entry name" value="Dipeptide-binding Protein, Domain 3"/>
    <property type="match status" value="1"/>
</dbReference>